<sequence>MPRILEIVLIDFNEYLKGILQQILASYKILTELNDNPSDLHTMKQEISKIIGLFLVVKNKLEGKKNQSDSFVTIYKLFSYYTETYDFSREIDVLAQVYYKDSDRLKNLRLLIIDSLNDKHLIEKLQIILNKL</sequence>
<dbReference type="AlphaFoldDB" id="A0A382CIQ9"/>
<dbReference type="EMBL" id="UINC01034702">
    <property type="protein sequence ID" value="SVB25960.1"/>
    <property type="molecule type" value="Genomic_DNA"/>
</dbReference>
<proteinExistence type="predicted"/>
<accession>A0A382CIQ9</accession>
<evidence type="ECO:0000313" key="1">
    <source>
        <dbReference type="EMBL" id="SVB25960.1"/>
    </source>
</evidence>
<gene>
    <name evidence="1" type="ORF">METZ01_LOCUS178814</name>
</gene>
<organism evidence="1">
    <name type="scientific">marine metagenome</name>
    <dbReference type="NCBI Taxonomy" id="408172"/>
    <lineage>
        <taxon>unclassified sequences</taxon>
        <taxon>metagenomes</taxon>
        <taxon>ecological metagenomes</taxon>
    </lineage>
</organism>
<reference evidence="1" key="1">
    <citation type="submission" date="2018-05" db="EMBL/GenBank/DDBJ databases">
        <authorList>
            <person name="Lanie J.A."/>
            <person name="Ng W.-L."/>
            <person name="Kazmierczak K.M."/>
            <person name="Andrzejewski T.M."/>
            <person name="Davidsen T.M."/>
            <person name="Wayne K.J."/>
            <person name="Tettelin H."/>
            <person name="Glass J.I."/>
            <person name="Rusch D."/>
            <person name="Podicherti R."/>
            <person name="Tsui H.-C.T."/>
            <person name="Winkler M.E."/>
        </authorList>
    </citation>
    <scope>NUCLEOTIDE SEQUENCE</scope>
</reference>
<name>A0A382CIQ9_9ZZZZ</name>
<protein>
    <submittedName>
        <fullName evidence="1">Uncharacterized protein</fullName>
    </submittedName>
</protein>